<dbReference type="EMBL" id="NKXS01000795">
    <property type="protein sequence ID" value="PIN22252.1"/>
    <property type="molecule type" value="Genomic_DNA"/>
</dbReference>
<proteinExistence type="predicted"/>
<protein>
    <submittedName>
        <fullName evidence="2">Uncharacterized protein</fullName>
    </submittedName>
</protein>
<feature type="compositionally biased region" description="Pro residues" evidence="1">
    <location>
        <begin position="130"/>
        <end position="139"/>
    </location>
</feature>
<feature type="region of interest" description="Disordered" evidence="1">
    <location>
        <begin position="118"/>
        <end position="139"/>
    </location>
</feature>
<sequence>MEDHTPLDTICEVICRDDPQWTLSRLNELIPFSRTKLTIEDCAVMIYAILTNVPFDIARFWHRSFWKSVMGGLSIGLYHPSLIIALCAKAGLERQLGDEMLQSESMRLWANQMNIPMSSCPHHQPDEPTEPPPVDIGDD</sequence>
<gene>
    <name evidence="2" type="ORF">CDL12_05040</name>
</gene>
<reference evidence="3" key="1">
    <citation type="journal article" date="2018" name="Gigascience">
        <title>Genome assembly of the Pink Ipe (Handroanthus impetiginosus, Bignoniaceae), a highly valued, ecologically keystone Neotropical timber forest tree.</title>
        <authorList>
            <person name="Silva-Junior O.B."/>
            <person name="Grattapaglia D."/>
            <person name="Novaes E."/>
            <person name="Collevatti R.G."/>
        </authorList>
    </citation>
    <scope>NUCLEOTIDE SEQUENCE [LARGE SCALE GENOMIC DNA]</scope>
    <source>
        <strain evidence="3">cv. UFG-1</strain>
    </source>
</reference>
<accession>A0A2G9HXK7</accession>
<evidence type="ECO:0000313" key="2">
    <source>
        <dbReference type="EMBL" id="PIN22252.1"/>
    </source>
</evidence>
<evidence type="ECO:0000313" key="3">
    <source>
        <dbReference type="Proteomes" id="UP000231279"/>
    </source>
</evidence>
<organism evidence="2 3">
    <name type="scientific">Handroanthus impetiginosus</name>
    <dbReference type="NCBI Taxonomy" id="429701"/>
    <lineage>
        <taxon>Eukaryota</taxon>
        <taxon>Viridiplantae</taxon>
        <taxon>Streptophyta</taxon>
        <taxon>Embryophyta</taxon>
        <taxon>Tracheophyta</taxon>
        <taxon>Spermatophyta</taxon>
        <taxon>Magnoliopsida</taxon>
        <taxon>eudicotyledons</taxon>
        <taxon>Gunneridae</taxon>
        <taxon>Pentapetalae</taxon>
        <taxon>asterids</taxon>
        <taxon>lamiids</taxon>
        <taxon>Lamiales</taxon>
        <taxon>Bignoniaceae</taxon>
        <taxon>Crescentiina</taxon>
        <taxon>Tabebuia alliance</taxon>
        <taxon>Handroanthus</taxon>
    </lineage>
</organism>
<evidence type="ECO:0000256" key="1">
    <source>
        <dbReference type="SAM" id="MobiDB-lite"/>
    </source>
</evidence>
<comment type="caution">
    <text evidence="2">The sequence shown here is derived from an EMBL/GenBank/DDBJ whole genome shotgun (WGS) entry which is preliminary data.</text>
</comment>
<name>A0A2G9HXK7_9LAMI</name>
<dbReference type="AlphaFoldDB" id="A0A2G9HXK7"/>
<dbReference type="OrthoDB" id="1436991at2759"/>
<keyword evidence="3" id="KW-1185">Reference proteome</keyword>
<dbReference type="Proteomes" id="UP000231279">
    <property type="component" value="Unassembled WGS sequence"/>
</dbReference>